<evidence type="ECO:0000256" key="1">
    <source>
        <dbReference type="PROSITE-ProRule" id="PRU00169"/>
    </source>
</evidence>
<comment type="caution">
    <text evidence="1">Lacks conserved residue(s) required for the propagation of feature annotation.</text>
</comment>
<protein>
    <submittedName>
        <fullName evidence="3">Response regulator receiver protein</fullName>
    </submittedName>
</protein>
<evidence type="ECO:0000313" key="3">
    <source>
        <dbReference type="EMBL" id="EFH87132.1"/>
    </source>
</evidence>
<organism evidence="3 4">
    <name type="scientific">Ktedonobacter racemifer DSM 44963</name>
    <dbReference type="NCBI Taxonomy" id="485913"/>
    <lineage>
        <taxon>Bacteria</taxon>
        <taxon>Bacillati</taxon>
        <taxon>Chloroflexota</taxon>
        <taxon>Ktedonobacteria</taxon>
        <taxon>Ktedonobacterales</taxon>
        <taxon>Ktedonobacteraceae</taxon>
        <taxon>Ktedonobacter</taxon>
    </lineage>
</organism>
<dbReference type="STRING" id="485913.Krac_8457"/>
<dbReference type="GO" id="GO:0000160">
    <property type="term" value="P:phosphorelay signal transduction system"/>
    <property type="evidence" value="ECO:0007669"/>
    <property type="project" value="InterPro"/>
</dbReference>
<dbReference type="AlphaFoldDB" id="D6TMY2"/>
<dbReference type="InterPro" id="IPR011006">
    <property type="entry name" value="CheY-like_superfamily"/>
</dbReference>
<dbReference type="RefSeq" id="WP_007911995.1">
    <property type="nucleotide sequence ID" value="NZ_ADVG01000002.1"/>
</dbReference>
<feature type="domain" description="Response regulatory" evidence="2">
    <location>
        <begin position="4"/>
        <end position="128"/>
    </location>
</feature>
<dbReference type="OrthoDB" id="9800897at2"/>
<dbReference type="PROSITE" id="PS50110">
    <property type="entry name" value="RESPONSE_REGULATORY"/>
    <property type="match status" value="1"/>
</dbReference>
<reference evidence="3 4" key="1">
    <citation type="journal article" date="2011" name="Stand. Genomic Sci.">
        <title>Non-contiguous finished genome sequence and contextual data of the filamentous soil bacterium Ktedonobacter racemifer type strain (SOSP1-21).</title>
        <authorList>
            <person name="Chang Y.J."/>
            <person name="Land M."/>
            <person name="Hauser L."/>
            <person name="Chertkov O."/>
            <person name="Del Rio T.G."/>
            <person name="Nolan M."/>
            <person name="Copeland A."/>
            <person name="Tice H."/>
            <person name="Cheng J.F."/>
            <person name="Lucas S."/>
            <person name="Han C."/>
            <person name="Goodwin L."/>
            <person name="Pitluck S."/>
            <person name="Ivanova N."/>
            <person name="Ovchinikova G."/>
            <person name="Pati A."/>
            <person name="Chen A."/>
            <person name="Palaniappan K."/>
            <person name="Mavromatis K."/>
            <person name="Liolios K."/>
            <person name="Brettin T."/>
            <person name="Fiebig A."/>
            <person name="Rohde M."/>
            <person name="Abt B."/>
            <person name="Goker M."/>
            <person name="Detter J.C."/>
            <person name="Woyke T."/>
            <person name="Bristow J."/>
            <person name="Eisen J.A."/>
            <person name="Markowitz V."/>
            <person name="Hugenholtz P."/>
            <person name="Kyrpides N.C."/>
            <person name="Klenk H.P."/>
            <person name="Lapidus A."/>
        </authorList>
    </citation>
    <scope>NUCLEOTIDE SEQUENCE [LARGE SCALE GENOMIC DNA]</scope>
    <source>
        <strain evidence="4">DSM 44963</strain>
    </source>
</reference>
<proteinExistence type="predicted"/>
<dbReference type="InParanoid" id="D6TMY2"/>
<comment type="caution">
    <text evidence="3">The sequence shown here is derived from an EMBL/GenBank/DDBJ whole genome shotgun (WGS) entry which is preliminary data.</text>
</comment>
<name>D6TMY2_KTERA</name>
<sequence length="142" mass="16147">MKKKVLIAEDIRSLRVVCKHILRGNGYNVLEARTGEDAFWLSLYERPELVITSGTLRRTNGILLTRALATHRATSNIPLLFVVGTPSQEEPSFVDHQLQDPQDSLNIYTPLYTPLDSKDLLVSVERFLELTGQWEGEQQKRA</sequence>
<dbReference type="Pfam" id="PF00072">
    <property type="entry name" value="Response_reg"/>
    <property type="match status" value="1"/>
</dbReference>
<evidence type="ECO:0000259" key="2">
    <source>
        <dbReference type="PROSITE" id="PS50110"/>
    </source>
</evidence>
<dbReference type="EMBL" id="ADVG01000002">
    <property type="protein sequence ID" value="EFH87132.1"/>
    <property type="molecule type" value="Genomic_DNA"/>
</dbReference>
<dbReference type="SUPFAM" id="SSF52172">
    <property type="entry name" value="CheY-like"/>
    <property type="match status" value="1"/>
</dbReference>
<dbReference type="Proteomes" id="UP000004508">
    <property type="component" value="Unassembled WGS sequence"/>
</dbReference>
<dbReference type="Gene3D" id="3.40.50.2300">
    <property type="match status" value="1"/>
</dbReference>
<keyword evidence="4" id="KW-1185">Reference proteome</keyword>
<dbReference type="eggNOG" id="COG0745">
    <property type="taxonomic scope" value="Bacteria"/>
</dbReference>
<dbReference type="InterPro" id="IPR001789">
    <property type="entry name" value="Sig_transdc_resp-reg_receiver"/>
</dbReference>
<gene>
    <name evidence="3" type="ORF">Krac_8457</name>
</gene>
<accession>D6TMY2</accession>
<evidence type="ECO:0000313" key="4">
    <source>
        <dbReference type="Proteomes" id="UP000004508"/>
    </source>
</evidence>